<protein>
    <submittedName>
        <fullName evidence="1">Uncharacterized protein</fullName>
    </submittedName>
</protein>
<proteinExistence type="predicted"/>
<dbReference type="EMBL" id="LXQA010765518">
    <property type="protein sequence ID" value="MCI69923.1"/>
    <property type="molecule type" value="Genomic_DNA"/>
</dbReference>
<sequence>MEVVEELVAQHLECLLQQWLFQGLEAVEGLLGRFQECGLQTLVLRLQDRFE</sequence>
<feature type="non-terminal residue" evidence="1">
    <location>
        <position position="51"/>
    </location>
</feature>
<reference evidence="1 2" key="1">
    <citation type="journal article" date="2018" name="Front. Plant Sci.">
        <title>Red Clover (Trifolium pratense) and Zigzag Clover (T. medium) - A Picture of Genomic Similarities and Differences.</title>
        <authorList>
            <person name="Dluhosova J."/>
            <person name="Istvanek J."/>
            <person name="Nedelnik J."/>
            <person name="Repkova J."/>
        </authorList>
    </citation>
    <scope>NUCLEOTIDE SEQUENCE [LARGE SCALE GENOMIC DNA]</scope>
    <source>
        <strain evidence="2">cv. 10/8</strain>
        <tissue evidence="1">Leaf</tissue>
    </source>
</reference>
<keyword evidence="2" id="KW-1185">Reference proteome</keyword>
<evidence type="ECO:0000313" key="1">
    <source>
        <dbReference type="EMBL" id="MCI69923.1"/>
    </source>
</evidence>
<dbReference type="AlphaFoldDB" id="A0A392U8U9"/>
<accession>A0A392U8U9</accession>
<comment type="caution">
    <text evidence="1">The sequence shown here is derived from an EMBL/GenBank/DDBJ whole genome shotgun (WGS) entry which is preliminary data.</text>
</comment>
<dbReference type="Proteomes" id="UP000265520">
    <property type="component" value="Unassembled WGS sequence"/>
</dbReference>
<organism evidence="1 2">
    <name type="scientific">Trifolium medium</name>
    <dbReference type="NCBI Taxonomy" id="97028"/>
    <lineage>
        <taxon>Eukaryota</taxon>
        <taxon>Viridiplantae</taxon>
        <taxon>Streptophyta</taxon>
        <taxon>Embryophyta</taxon>
        <taxon>Tracheophyta</taxon>
        <taxon>Spermatophyta</taxon>
        <taxon>Magnoliopsida</taxon>
        <taxon>eudicotyledons</taxon>
        <taxon>Gunneridae</taxon>
        <taxon>Pentapetalae</taxon>
        <taxon>rosids</taxon>
        <taxon>fabids</taxon>
        <taxon>Fabales</taxon>
        <taxon>Fabaceae</taxon>
        <taxon>Papilionoideae</taxon>
        <taxon>50 kb inversion clade</taxon>
        <taxon>NPAAA clade</taxon>
        <taxon>Hologalegina</taxon>
        <taxon>IRL clade</taxon>
        <taxon>Trifolieae</taxon>
        <taxon>Trifolium</taxon>
    </lineage>
</organism>
<evidence type="ECO:0000313" key="2">
    <source>
        <dbReference type="Proteomes" id="UP000265520"/>
    </source>
</evidence>
<name>A0A392U8U9_9FABA</name>